<dbReference type="Proteomes" id="UP000037660">
    <property type="component" value="Unassembled WGS sequence"/>
</dbReference>
<accession>A0A0K8P3C2</accession>
<reference evidence="3" key="1">
    <citation type="submission" date="2015-07" db="EMBL/GenBank/DDBJ databases">
        <title>Discovery of a poly(ethylene terephthalate assimilation.</title>
        <authorList>
            <person name="Yoshida S."/>
            <person name="Hiraga K."/>
            <person name="Takehana T."/>
            <person name="Taniguchi I."/>
            <person name="Yamaji H."/>
            <person name="Maeda Y."/>
            <person name="Toyohara K."/>
            <person name="Miyamoto K."/>
            <person name="Kimura Y."/>
            <person name="Oda K."/>
        </authorList>
    </citation>
    <scope>NUCLEOTIDE SEQUENCE [LARGE SCALE GENOMIC DNA]</scope>
    <source>
        <strain evidence="3">NBRC 110686 / TISTR 2288 / 201-F6</strain>
    </source>
</reference>
<dbReference type="EMBL" id="BBYR01000037">
    <property type="protein sequence ID" value="GAP36665.1"/>
    <property type="molecule type" value="Genomic_DNA"/>
</dbReference>
<name>A0A0K8P3C2_PISS1</name>
<proteinExistence type="predicted"/>
<gene>
    <name evidence="2" type="ORF">ISF6_2505</name>
</gene>
<keyword evidence="3" id="KW-1185">Reference proteome</keyword>
<dbReference type="RefSeq" id="WP_054020640.1">
    <property type="nucleotide sequence ID" value="NZ_BBYR01000037.1"/>
</dbReference>
<protein>
    <recommendedName>
        <fullName evidence="4">ATPase with chaperone activity</fullName>
    </recommendedName>
</protein>
<organism evidence="2 3">
    <name type="scientific">Piscinibacter sakaiensis</name>
    <name type="common">Ideonella sakaiensis</name>
    <dbReference type="NCBI Taxonomy" id="1547922"/>
    <lineage>
        <taxon>Bacteria</taxon>
        <taxon>Pseudomonadati</taxon>
        <taxon>Pseudomonadota</taxon>
        <taxon>Betaproteobacteria</taxon>
        <taxon>Burkholderiales</taxon>
        <taxon>Sphaerotilaceae</taxon>
        <taxon>Piscinibacter</taxon>
    </lineage>
</organism>
<feature type="region of interest" description="Disordered" evidence="1">
    <location>
        <begin position="99"/>
        <end position="122"/>
    </location>
</feature>
<comment type="caution">
    <text evidence="2">The sequence shown here is derived from an EMBL/GenBank/DDBJ whole genome shotgun (WGS) entry which is preliminary data.</text>
</comment>
<reference evidence="2 3" key="2">
    <citation type="journal article" date="2016" name="Science">
        <title>A bacterium that degrades and assimilates poly(ethylene terephthalate).</title>
        <authorList>
            <person name="Yoshida S."/>
            <person name="Hiraga K."/>
            <person name="Takehana T."/>
            <person name="Taniguchi I."/>
            <person name="Yamaji H."/>
            <person name="Maeda Y."/>
            <person name="Toyohara K."/>
            <person name="Miyamoto K."/>
            <person name="Kimura Y."/>
            <person name="Oda K."/>
        </authorList>
    </citation>
    <scope>NUCLEOTIDE SEQUENCE [LARGE SCALE GENOMIC DNA]</scope>
    <source>
        <strain evidence="3">NBRC 110686 / TISTR 2288 / 201-F6</strain>
    </source>
</reference>
<evidence type="ECO:0000256" key="1">
    <source>
        <dbReference type="SAM" id="MobiDB-lite"/>
    </source>
</evidence>
<evidence type="ECO:0000313" key="3">
    <source>
        <dbReference type="Proteomes" id="UP000037660"/>
    </source>
</evidence>
<sequence>MADSQIDVPPSFVALYLPPGRLKPTLPREALIARHEFCEDLANLLVETARETIFRLGIAEIDVLERCERGLHLGDPPPVSREEGRWVVRRLAELMGWEDPGPLPVGGRTDEAAAGDLPRTPG</sequence>
<dbReference type="STRING" id="1547922.ISF6_2505"/>
<dbReference type="AlphaFoldDB" id="A0A0K8P3C2"/>
<evidence type="ECO:0000313" key="2">
    <source>
        <dbReference type="EMBL" id="GAP36665.1"/>
    </source>
</evidence>
<evidence type="ECO:0008006" key="4">
    <source>
        <dbReference type="Google" id="ProtNLM"/>
    </source>
</evidence>